<dbReference type="InParanoid" id="A0A074YTG2"/>
<dbReference type="RefSeq" id="XP_013348380.1">
    <property type="nucleotide sequence ID" value="XM_013492926.1"/>
</dbReference>
<dbReference type="AlphaFoldDB" id="A0A074YTG2"/>
<sequence length="150" mass="16886">MQASELPLAPSRFMLERTFACSPVTCTVHAGIVPGEVSPHPEYNWGSSRLRMSLRRGQKYDSRGHSANLSNMTSNPGVKRVHLIMVWLEGASWRWWKGMRYRREGTLQYVKSGCLPCSMSSDTAFYFMSYDSSEKRATSSTSVSPLPQPS</sequence>
<evidence type="ECO:0000313" key="2">
    <source>
        <dbReference type="Proteomes" id="UP000030641"/>
    </source>
</evidence>
<protein>
    <submittedName>
        <fullName evidence="1">Uncharacterized protein</fullName>
    </submittedName>
</protein>
<reference evidence="1 2" key="1">
    <citation type="journal article" date="2014" name="BMC Genomics">
        <title>Genome sequencing of four Aureobasidium pullulans varieties: biotechnological potential, stress tolerance, and description of new species.</title>
        <authorList>
            <person name="Gostin Ar C."/>
            <person name="Ohm R.A."/>
            <person name="Kogej T."/>
            <person name="Sonjak S."/>
            <person name="Turk M."/>
            <person name="Zajc J."/>
            <person name="Zalar P."/>
            <person name="Grube M."/>
            <person name="Sun H."/>
            <person name="Han J."/>
            <person name="Sharma A."/>
            <person name="Chiniquy J."/>
            <person name="Ngan C.Y."/>
            <person name="Lipzen A."/>
            <person name="Barry K."/>
            <person name="Grigoriev I.V."/>
            <person name="Gunde-Cimerman N."/>
        </authorList>
    </citation>
    <scope>NUCLEOTIDE SEQUENCE [LARGE SCALE GENOMIC DNA]</scope>
    <source>
        <strain evidence="1 2">EXF-2481</strain>
    </source>
</reference>
<dbReference type="GeneID" id="25362291"/>
<dbReference type="HOGENOM" id="CLU_1740141_0_0_1"/>
<accession>A0A074YTG2</accession>
<proteinExistence type="predicted"/>
<dbReference type="EMBL" id="KL584750">
    <property type="protein sequence ID" value="KEQ99439.1"/>
    <property type="molecule type" value="Genomic_DNA"/>
</dbReference>
<organism evidence="1 2">
    <name type="scientific">Aureobasidium subglaciale (strain EXF-2481)</name>
    <name type="common">Aureobasidium pullulans var. subglaciale</name>
    <dbReference type="NCBI Taxonomy" id="1043005"/>
    <lineage>
        <taxon>Eukaryota</taxon>
        <taxon>Fungi</taxon>
        <taxon>Dikarya</taxon>
        <taxon>Ascomycota</taxon>
        <taxon>Pezizomycotina</taxon>
        <taxon>Dothideomycetes</taxon>
        <taxon>Dothideomycetidae</taxon>
        <taxon>Dothideales</taxon>
        <taxon>Saccotheciaceae</taxon>
        <taxon>Aureobasidium</taxon>
    </lineage>
</organism>
<keyword evidence="2" id="KW-1185">Reference proteome</keyword>
<dbReference type="Proteomes" id="UP000030641">
    <property type="component" value="Unassembled WGS sequence"/>
</dbReference>
<gene>
    <name evidence="1" type="ORF">AUEXF2481DRAFT_176862</name>
</gene>
<name>A0A074YTG2_AURSE</name>
<evidence type="ECO:0000313" key="1">
    <source>
        <dbReference type="EMBL" id="KEQ99439.1"/>
    </source>
</evidence>